<accession>A0A5R9J535</accession>
<dbReference type="Pfam" id="PF14246">
    <property type="entry name" value="TetR_C_7"/>
    <property type="match status" value="1"/>
</dbReference>
<dbReference type="GO" id="GO:0003700">
    <property type="term" value="F:DNA-binding transcription factor activity"/>
    <property type="evidence" value="ECO:0007669"/>
    <property type="project" value="TreeGrafter"/>
</dbReference>
<dbReference type="EMBL" id="VCDI01000004">
    <property type="protein sequence ID" value="TLU72089.1"/>
    <property type="molecule type" value="Genomic_DNA"/>
</dbReference>
<dbReference type="InterPro" id="IPR023772">
    <property type="entry name" value="DNA-bd_HTH_TetR-type_CS"/>
</dbReference>
<dbReference type="Proteomes" id="UP000305654">
    <property type="component" value="Unassembled WGS sequence"/>
</dbReference>
<evidence type="ECO:0000256" key="1">
    <source>
        <dbReference type="ARBA" id="ARBA00023015"/>
    </source>
</evidence>
<dbReference type="InterPro" id="IPR039536">
    <property type="entry name" value="TetR_C_Proteobacteria"/>
</dbReference>
<dbReference type="Gene3D" id="1.10.10.60">
    <property type="entry name" value="Homeodomain-like"/>
    <property type="match status" value="1"/>
</dbReference>
<dbReference type="SUPFAM" id="SSF46689">
    <property type="entry name" value="Homeodomain-like"/>
    <property type="match status" value="1"/>
</dbReference>
<dbReference type="FunFam" id="1.10.10.60:FF:000141">
    <property type="entry name" value="TetR family transcriptional regulator"/>
    <property type="match status" value="1"/>
</dbReference>
<evidence type="ECO:0000259" key="5">
    <source>
        <dbReference type="PROSITE" id="PS50977"/>
    </source>
</evidence>
<proteinExistence type="predicted"/>
<dbReference type="InterPro" id="IPR009057">
    <property type="entry name" value="Homeodomain-like_sf"/>
</dbReference>
<dbReference type="PANTHER" id="PTHR30055">
    <property type="entry name" value="HTH-TYPE TRANSCRIPTIONAL REGULATOR RUTR"/>
    <property type="match status" value="1"/>
</dbReference>
<feature type="DNA-binding region" description="H-T-H motif" evidence="4">
    <location>
        <begin position="37"/>
        <end position="56"/>
    </location>
</feature>
<keyword evidence="2 4" id="KW-0238">DNA-binding</keyword>
<dbReference type="GO" id="GO:0000976">
    <property type="term" value="F:transcription cis-regulatory region binding"/>
    <property type="evidence" value="ECO:0007669"/>
    <property type="project" value="TreeGrafter"/>
</dbReference>
<evidence type="ECO:0000313" key="6">
    <source>
        <dbReference type="EMBL" id="TLU72089.1"/>
    </source>
</evidence>
<dbReference type="PRINTS" id="PR00455">
    <property type="entry name" value="HTHTETR"/>
</dbReference>
<dbReference type="AlphaFoldDB" id="A0A5R9J535"/>
<dbReference type="PROSITE" id="PS50977">
    <property type="entry name" value="HTH_TETR_2"/>
    <property type="match status" value="1"/>
</dbReference>
<dbReference type="InterPro" id="IPR050109">
    <property type="entry name" value="HTH-type_TetR-like_transc_reg"/>
</dbReference>
<dbReference type="OrthoDB" id="7584337at2"/>
<dbReference type="PANTHER" id="PTHR30055:SF146">
    <property type="entry name" value="HTH-TYPE TRANSCRIPTIONAL DUAL REGULATOR CECR"/>
    <property type="match status" value="1"/>
</dbReference>
<reference evidence="6 7" key="1">
    <citation type="submission" date="2019-05" db="EMBL/GenBank/DDBJ databases">
        <authorList>
            <person name="Pankratov T."/>
            <person name="Grouzdev D."/>
        </authorList>
    </citation>
    <scope>NUCLEOTIDE SEQUENCE [LARGE SCALE GENOMIC DNA]</scope>
    <source>
        <strain evidence="6 7">KEBCLARHB70R</strain>
    </source>
</reference>
<feature type="domain" description="HTH tetR-type" evidence="5">
    <location>
        <begin position="14"/>
        <end position="74"/>
    </location>
</feature>
<evidence type="ECO:0000256" key="3">
    <source>
        <dbReference type="ARBA" id="ARBA00023163"/>
    </source>
</evidence>
<keyword evidence="7" id="KW-1185">Reference proteome</keyword>
<organism evidence="6 7">
    <name type="scientific">Lichenicoccus roseus</name>
    <dbReference type="NCBI Taxonomy" id="2683649"/>
    <lineage>
        <taxon>Bacteria</taxon>
        <taxon>Pseudomonadati</taxon>
        <taxon>Pseudomonadota</taxon>
        <taxon>Alphaproteobacteria</taxon>
        <taxon>Acetobacterales</taxon>
        <taxon>Acetobacteraceae</taxon>
        <taxon>Lichenicoccus</taxon>
    </lineage>
</organism>
<dbReference type="Pfam" id="PF00440">
    <property type="entry name" value="TetR_N"/>
    <property type="match status" value="1"/>
</dbReference>
<comment type="caution">
    <text evidence="6">The sequence shown here is derived from an EMBL/GenBank/DDBJ whole genome shotgun (WGS) entry which is preliminary data.</text>
</comment>
<dbReference type="PROSITE" id="PS01081">
    <property type="entry name" value="HTH_TETR_1"/>
    <property type="match status" value="1"/>
</dbReference>
<sequence>MQEMDIQTRSTRYQSSRGTILSTSREIFMRHGYLDTSMDTIAQQSGVSKTTLYAHFESKEALFNQVVGKVLGERSRVALDGLFDLPAAEDGADGSAAREPLARERLTAVACRILERTLDPEAVALIRLCVIEGARMPRLTLGGLGEVRQRLVAAVAEFFRDQADSLALSIDEPQEAADLFMALTMRDLMLEAVLPGSEIEIPRAWRHNAGVAADVIVRLYGSGSTGPTGRMAGA</sequence>
<evidence type="ECO:0000313" key="7">
    <source>
        <dbReference type="Proteomes" id="UP000305654"/>
    </source>
</evidence>
<keyword evidence="3" id="KW-0804">Transcription</keyword>
<name>A0A5R9J535_9PROT</name>
<protein>
    <submittedName>
        <fullName evidence="6">TetR/AcrR family transcriptional regulator</fullName>
    </submittedName>
</protein>
<evidence type="ECO:0000256" key="4">
    <source>
        <dbReference type="PROSITE-ProRule" id="PRU00335"/>
    </source>
</evidence>
<dbReference type="Gene3D" id="1.10.357.10">
    <property type="entry name" value="Tetracycline Repressor, domain 2"/>
    <property type="match status" value="1"/>
</dbReference>
<evidence type="ECO:0000256" key="2">
    <source>
        <dbReference type="ARBA" id="ARBA00023125"/>
    </source>
</evidence>
<dbReference type="InterPro" id="IPR001647">
    <property type="entry name" value="HTH_TetR"/>
</dbReference>
<keyword evidence="1" id="KW-0805">Transcription regulation</keyword>
<gene>
    <name evidence="6" type="ORF">FE263_13270</name>
</gene>